<sequence>MDLNMATNMRKTTALFFIILSFNSLLAQFEKNIYELDSIESLLTKEVKEILDTNLTNKKVVFLGESHHNSGSDFLAKTEFVKYLVLEKNYKDIAFESDFFGLYFDHNKDNIFGFWSYSIQCQELFNFLTENNVTLWGFDNQFSGPYSYYNFTNKLTAFLNDNAIKYEEDFTSLIETYIKNRKEANKVLTKTEIKYLINEISELLVNKNVMKNALWFQILESFKSNILINTTHKPSKKGIPIRDSQMAKNLDFLVKTMPEKKFIVWLANAHMAKYEYDFMKGQTMGGQFVNLNPGISYHIAFSSIFIQNRKKKWIEKTNNDENNLLHFLSSLEKNYFMDSKQIISDNPEYAEKEYEGMFNLKKSKTNWFKHFDALVFISEGEAVKYPN</sequence>
<dbReference type="RefSeq" id="WP_376858470.1">
    <property type="nucleotide sequence ID" value="NZ_JBHSLA010000001.1"/>
</dbReference>
<dbReference type="EMBL" id="JBHSLA010000001">
    <property type="protein sequence ID" value="MFC5194371.1"/>
    <property type="molecule type" value="Genomic_DNA"/>
</dbReference>
<dbReference type="Gene3D" id="3.40.1660.10">
    <property type="entry name" value="EreA-like (biosynthetic domain)"/>
    <property type="match status" value="2"/>
</dbReference>
<dbReference type="Proteomes" id="UP001596162">
    <property type="component" value="Unassembled WGS sequence"/>
</dbReference>
<keyword evidence="2" id="KW-1185">Reference proteome</keyword>
<evidence type="ECO:0000313" key="2">
    <source>
        <dbReference type="Proteomes" id="UP001596162"/>
    </source>
</evidence>
<evidence type="ECO:0000313" key="1">
    <source>
        <dbReference type="EMBL" id="MFC5194371.1"/>
    </source>
</evidence>
<protein>
    <submittedName>
        <fullName evidence="1">Erythromycin esterase family protein</fullName>
    </submittedName>
</protein>
<comment type="caution">
    <text evidence="1">The sequence shown here is derived from an EMBL/GenBank/DDBJ whole genome shotgun (WGS) entry which is preliminary data.</text>
</comment>
<gene>
    <name evidence="1" type="ORF">ACFPH8_03420</name>
</gene>
<reference evidence="2" key="1">
    <citation type="journal article" date="2019" name="Int. J. Syst. Evol. Microbiol.">
        <title>The Global Catalogue of Microorganisms (GCM) 10K type strain sequencing project: providing services to taxonomists for standard genome sequencing and annotation.</title>
        <authorList>
            <consortium name="The Broad Institute Genomics Platform"/>
            <consortium name="The Broad Institute Genome Sequencing Center for Infectious Disease"/>
            <person name="Wu L."/>
            <person name="Ma J."/>
        </authorList>
    </citation>
    <scope>NUCLEOTIDE SEQUENCE [LARGE SCALE GENOMIC DNA]</scope>
    <source>
        <strain evidence="2">JCM 17978</strain>
    </source>
</reference>
<accession>A0ABW0C3N7</accession>
<organism evidence="1 2">
    <name type="scientific">Bizionia hallyeonensis</name>
    <dbReference type="NCBI Taxonomy" id="1123757"/>
    <lineage>
        <taxon>Bacteria</taxon>
        <taxon>Pseudomonadati</taxon>
        <taxon>Bacteroidota</taxon>
        <taxon>Flavobacteriia</taxon>
        <taxon>Flavobacteriales</taxon>
        <taxon>Flavobacteriaceae</taxon>
        <taxon>Bizionia</taxon>
    </lineage>
</organism>
<dbReference type="SUPFAM" id="SSF159501">
    <property type="entry name" value="EreA/ChaN-like"/>
    <property type="match status" value="1"/>
</dbReference>
<dbReference type="Gene3D" id="3.30.1870.10">
    <property type="entry name" value="EreA-like, domain 2"/>
    <property type="match status" value="1"/>
</dbReference>
<proteinExistence type="predicted"/>
<dbReference type="InterPro" id="IPR007815">
    <property type="entry name" value="Emycin_Estase"/>
</dbReference>
<name>A0ABW0C3N7_9FLAO</name>
<dbReference type="Gene3D" id="1.20.1440.30">
    <property type="entry name" value="Biosynthetic Protein domain"/>
    <property type="match status" value="1"/>
</dbReference>
<dbReference type="Pfam" id="PF05139">
    <property type="entry name" value="Erythro_esteras"/>
    <property type="match status" value="1"/>
</dbReference>